<dbReference type="InterPro" id="IPR002884">
    <property type="entry name" value="P_dom"/>
</dbReference>
<dbReference type="InterPro" id="IPR050131">
    <property type="entry name" value="Peptidase_S8_subtilisin-like"/>
</dbReference>
<dbReference type="InterPro" id="IPR006311">
    <property type="entry name" value="TAT_signal"/>
</dbReference>
<dbReference type="CDD" id="cd04077">
    <property type="entry name" value="Peptidases_S8_PCSK9_ProteinaseK_like"/>
    <property type="match status" value="1"/>
</dbReference>
<dbReference type="Pfam" id="PF01483">
    <property type="entry name" value="P_proprotein"/>
    <property type="match status" value="2"/>
</dbReference>
<organism evidence="9 10">
    <name type="scientific">Micromonospora echinofusca</name>
    <dbReference type="NCBI Taxonomy" id="47858"/>
    <lineage>
        <taxon>Bacteria</taxon>
        <taxon>Bacillati</taxon>
        <taxon>Actinomycetota</taxon>
        <taxon>Actinomycetes</taxon>
        <taxon>Micromonosporales</taxon>
        <taxon>Micromonosporaceae</taxon>
        <taxon>Micromonospora</taxon>
    </lineage>
</organism>
<dbReference type="Gene3D" id="3.40.50.200">
    <property type="entry name" value="Peptidase S8/S53 domain"/>
    <property type="match status" value="1"/>
</dbReference>
<evidence type="ECO:0000313" key="9">
    <source>
        <dbReference type="EMBL" id="MBO4207083.1"/>
    </source>
</evidence>
<dbReference type="Pfam" id="PF00082">
    <property type="entry name" value="Peptidase_S8"/>
    <property type="match status" value="1"/>
</dbReference>
<keyword evidence="3 5" id="KW-0378">Hydrolase</keyword>
<reference evidence="9 10" key="1">
    <citation type="submission" date="2019-12" db="EMBL/GenBank/DDBJ databases">
        <title>Whole genome sequencing of endophytic Actinobacterium Micromonospora sp. MPMI6T.</title>
        <authorList>
            <person name="Evv R."/>
            <person name="Podile A.R."/>
        </authorList>
    </citation>
    <scope>NUCLEOTIDE SEQUENCE [LARGE SCALE GENOMIC DNA]</scope>
    <source>
        <strain evidence="9 10">MPMI6</strain>
    </source>
</reference>
<name>A0ABS3VRD0_MICEH</name>
<dbReference type="SUPFAM" id="SSF49785">
    <property type="entry name" value="Galactose-binding domain-like"/>
    <property type="match status" value="2"/>
</dbReference>
<dbReference type="InterPro" id="IPR010259">
    <property type="entry name" value="S8pro/Inhibitor_I9"/>
</dbReference>
<dbReference type="SUPFAM" id="SSF52743">
    <property type="entry name" value="Subtilisin-like"/>
    <property type="match status" value="1"/>
</dbReference>
<evidence type="ECO:0000256" key="5">
    <source>
        <dbReference type="PROSITE-ProRule" id="PRU01240"/>
    </source>
</evidence>
<protein>
    <submittedName>
        <fullName evidence="9">S8 family serine peptidase</fullName>
    </submittedName>
</protein>
<evidence type="ECO:0000256" key="3">
    <source>
        <dbReference type="ARBA" id="ARBA00022801"/>
    </source>
</evidence>
<feature type="active site" description="Charge relay system" evidence="5">
    <location>
        <position position="162"/>
    </location>
</feature>
<dbReference type="Gene3D" id="2.60.120.260">
    <property type="entry name" value="Galactose-binding domain-like"/>
    <property type="match status" value="2"/>
</dbReference>
<feature type="active site" description="Charge relay system" evidence="5">
    <location>
        <position position="194"/>
    </location>
</feature>
<feature type="domain" description="P/Homo B" evidence="8">
    <location>
        <begin position="506"/>
        <end position="631"/>
    </location>
</feature>
<sequence>MTHSPAPRRRWRLAVATAAVATATAFAAPANAAPAEGQILQAGGATAVAESYIVVFKDTSVSRTGTAGKARDLAGRHGGTVGRTYSNALRGFEARLSETAARRLAADPSVKYVQQNHTVRITGTQSPTSSWGLDRIDQRALPLNNSYTYPNTGSGVKAYIIDTGIRFSHTDFGGRAVSGFDSVDGGTADDCNGHGTHVAGTVGGTSYGVAKGVTLVGVRVLDCAGSGTNAGVIQGIDWVTGDHAAGQLAVANMSLGGGFDQATNDATARSIADGVTYGLAAGNDSGANACNTSPASTPAGITVGSTTSTDARSSFSNIGTCLDIFAPGSSITSAWYTSNTATNTISGTSMATPHVVGAAALVLAANPTFTPQQVRDKLVNDATSNVVTSPGTGSPNKLLYVGGTTTPPTQDFSLAVAPTAGSVNPGSSVSATVSTATTAGGAQNVTLSASGLPAGATASFSPSSVTSGGSSTMTISTTGSTAPGTYAVTVTGAGSTGTKTASYSLTVNGPAGCSATNGTDVTIADNATVESSITVSGCTGNAGSASTVAVNIVHTYIGDLVVTLVAPDGTAYTLHNRTGSSTDNINQTYTVNLSGEVANGTWKLRVQDAASGDTGYLNSWTLNLGGGTTPACGGSNGTNVTISDNTTVSSTIPVSGCTGNASSTSKVAVNIVHTYIGDLVVTLVAPDGTAYTLHNRTGSSTDNINQTYTVNLSGEVRNGTWTLRVQDAASGDTGYLDAWTLTL</sequence>
<dbReference type="Pfam" id="PF05922">
    <property type="entry name" value="Inhibitor_I9"/>
    <property type="match status" value="1"/>
</dbReference>
<evidence type="ECO:0000256" key="4">
    <source>
        <dbReference type="ARBA" id="ARBA00022825"/>
    </source>
</evidence>
<gene>
    <name evidence="9" type="ORF">GSF22_13865</name>
</gene>
<dbReference type="PROSITE" id="PS00136">
    <property type="entry name" value="SUBTILASE_ASP"/>
    <property type="match status" value="1"/>
</dbReference>
<evidence type="ECO:0000256" key="1">
    <source>
        <dbReference type="ARBA" id="ARBA00011073"/>
    </source>
</evidence>
<dbReference type="PROSITE" id="PS51318">
    <property type="entry name" value="TAT"/>
    <property type="match status" value="1"/>
</dbReference>
<keyword evidence="10" id="KW-1185">Reference proteome</keyword>
<dbReference type="InterPro" id="IPR037045">
    <property type="entry name" value="S8pro/Inhibitor_I9_sf"/>
</dbReference>
<dbReference type="PANTHER" id="PTHR43806">
    <property type="entry name" value="PEPTIDASE S8"/>
    <property type="match status" value="1"/>
</dbReference>
<keyword evidence="4 5" id="KW-0720">Serine protease</keyword>
<dbReference type="InterPro" id="IPR034193">
    <property type="entry name" value="PCSK9_ProteinaseK-like"/>
</dbReference>
<dbReference type="SUPFAM" id="SSF54897">
    <property type="entry name" value="Protease propeptides/inhibitors"/>
    <property type="match status" value="1"/>
</dbReference>
<dbReference type="EMBL" id="WVUH01000101">
    <property type="protein sequence ID" value="MBO4207083.1"/>
    <property type="molecule type" value="Genomic_DNA"/>
</dbReference>
<dbReference type="InterPro" id="IPR036852">
    <property type="entry name" value="Peptidase_S8/S53_dom_sf"/>
</dbReference>
<dbReference type="PROSITE" id="PS51892">
    <property type="entry name" value="SUBTILASE"/>
    <property type="match status" value="1"/>
</dbReference>
<evidence type="ECO:0000256" key="2">
    <source>
        <dbReference type="ARBA" id="ARBA00022670"/>
    </source>
</evidence>
<comment type="caution">
    <text evidence="9">The sequence shown here is derived from an EMBL/GenBank/DDBJ whole genome shotgun (WGS) entry which is preliminary data.</text>
</comment>
<evidence type="ECO:0000259" key="8">
    <source>
        <dbReference type="PROSITE" id="PS51829"/>
    </source>
</evidence>
<keyword evidence="2 5" id="KW-0645">Protease</keyword>
<dbReference type="Proteomes" id="UP000823521">
    <property type="component" value="Unassembled WGS sequence"/>
</dbReference>
<feature type="signal peptide" evidence="7">
    <location>
        <begin position="1"/>
        <end position="27"/>
    </location>
</feature>
<dbReference type="InterPro" id="IPR022398">
    <property type="entry name" value="Peptidase_S8_His-AS"/>
</dbReference>
<evidence type="ECO:0000256" key="7">
    <source>
        <dbReference type="SAM" id="SignalP"/>
    </source>
</evidence>
<dbReference type="InterPro" id="IPR000209">
    <property type="entry name" value="Peptidase_S8/S53_dom"/>
</dbReference>
<keyword evidence="7" id="KW-0732">Signal</keyword>
<feature type="active site" description="Charge relay system" evidence="5">
    <location>
        <position position="349"/>
    </location>
</feature>
<dbReference type="InterPro" id="IPR023827">
    <property type="entry name" value="Peptidase_S8_Asp-AS"/>
</dbReference>
<accession>A0ABS3VRD0</accession>
<feature type="domain" description="P/Homo B" evidence="8">
    <location>
        <begin position="633"/>
        <end position="743"/>
    </location>
</feature>
<dbReference type="PRINTS" id="PR00723">
    <property type="entry name" value="SUBTILISIN"/>
</dbReference>
<dbReference type="PROSITE" id="PS00138">
    <property type="entry name" value="SUBTILASE_SER"/>
    <property type="match status" value="1"/>
</dbReference>
<dbReference type="Gene3D" id="3.30.70.80">
    <property type="entry name" value="Peptidase S8 propeptide/proteinase inhibitor I9"/>
    <property type="match status" value="1"/>
</dbReference>
<dbReference type="PANTHER" id="PTHR43806:SF11">
    <property type="entry name" value="CEREVISIN-RELATED"/>
    <property type="match status" value="1"/>
</dbReference>
<dbReference type="InterPro" id="IPR023828">
    <property type="entry name" value="Peptidase_S8_Ser-AS"/>
</dbReference>
<dbReference type="InterPro" id="IPR008979">
    <property type="entry name" value="Galactose-bd-like_sf"/>
</dbReference>
<proteinExistence type="inferred from homology"/>
<evidence type="ECO:0000313" key="10">
    <source>
        <dbReference type="Proteomes" id="UP000823521"/>
    </source>
</evidence>
<evidence type="ECO:0000256" key="6">
    <source>
        <dbReference type="RuleBase" id="RU003355"/>
    </source>
</evidence>
<comment type="similarity">
    <text evidence="1 5 6">Belongs to the peptidase S8 family.</text>
</comment>
<dbReference type="InterPro" id="IPR015500">
    <property type="entry name" value="Peptidase_S8_subtilisin-rel"/>
</dbReference>
<dbReference type="PROSITE" id="PS00137">
    <property type="entry name" value="SUBTILASE_HIS"/>
    <property type="match status" value="1"/>
</dbReference>
<feature type="chain" id="PRO_5047212554" evidence="7">
    <location>
        <begin position="28"/>
        <end position="743"/>
    </location>
</feature>
<dbReference type="PROSITE" id="PS51829">
    <property type="entry name" value="P_HOMO_B"/>
    <property type="match status" value="2"/>
</dbReference>
<dbReference type="RefSeq" id="WP_208813983.1">
    <property type="nucleotide sequence ID" value="NZ_WVUH01000101.1"/>
</dbReference>